<dbReference type="Pfam" id="PF00657">
    <property type="entry name" value="Lipase_GDSL"/>
    <property type="match status" value="1"/>
</dbReference>
<dbReference type="AlphaFoldDB" id="A0AAD5GI98"/>
<comment type="similarity">
    <text evidence="1">Belongs to the 'GDSL' lipolytic enzyme family.</text>
</comment>
<comment type="caution">
    <text evidence="4">The sequence shown here is derived from an EMBL/GenBank/DDBJ whole genome shotgun (WGS) entry which is preliminary data.</text>
</comment>
<dbReference type="InterPro" id="IPR036514">
    <property type="entry name" value="SGNH_hydro_sf"/>
</dbReference>
<reference evidence="4" key="1">
    <citation type="submission" date="2022-06" db="EMBL/GenBank/DDBJ databases">
        <title>Uncovering the hologenomic basis of an extraordinary plant invasion.</title>
        <authorList>
            <person name="Bieker V.C."/>
            <person name="Martin M.D."/>
            <person name="Gilbert T."/>
            <person name="Hodgins K."/>
            <person name="Battlay P."/>
            <person name="Petersen B."/>
            <person name="Wilson J."/>
        </authorList>
    </citation>
    <scope>NUCLEOTIDE SEQUENCE</scope>
    <source>
        <strain evidence="4">AA19_3_7</strain>
        <tissue evidence="4">Leaf</tissue>
    </source>
</reference>
<protein>
    <recommendedName>
        <fullName evidence="6">GDSL esterase/lipase</fullName>
    </recommendedName>
</protein>
<keyword evidence="3" id="KW-0442">Lipid degradation</keyword>
<dbReference type="Proteomes" id="UP001206925">
    <property type="component" value="Unassembled WGS sequence"/>
</dbReference>
<dbReference type="Gene3D" id="3.40.50.1110">
    <property type="entry name" value="SGNH hydrolase"/>
    <property type="match status" value="1"/>
</dbReference>
<organism evidence="4 5">
    <name type="scientific">Ambrosia artemisiifolia</name>
    <name type="common">Common ragweed</name>
    <dbReference type="NCBI Taxonomy" id="4212"/>
    <lineage>
        <taxon>Eukaryota</taxon>
        <taxon>Viridiplantae</taxon>
        <taxon>Streptophyta</taxon>
        <taxon>Embryophyta</taxon>
        <taxon>Tracheophyta</taxon>
        <taxon>Spermatophyta</taxon>
        <taxon>Magnoliopsida</taxon>
        <taxon>eudicotyledons</taxon>
        <taxon>Gunneridae</taxon>
        <taxon>Pentapetalae</taxon>
        <taxon>asterids</taxon>
        <taxon>campanulids</taxon>
        <taxon>Asterales</taxon>
        <taxon>Asteraceae</taxon>
        <taxon>Asteroideae</taxon>
        <taxon>Heliantheae alliance</taxon>
        <taxon>Heliantheae</taxon>
        <taxon>Ambrosia</taxon>
    </lineage>
</organism>
<dbReference type="SUPFAM" id="SSF52266">
    <property type="entry name" value="SGNH hydrolase"/>
    <property type="match status" value="1"/>
</dbReference>
<dbReference type="InterPro" id="IPR001087">
    <property type="entry name" value="GDSL"/>
</dbReference>
<name>A0AAD5GI98_AMBAR</name>
<sequence>RGLDKPCLFSPFKIVTITIKYFFSSSPRISGMDILWLFLGLILVISVSGSPKVNQPRSFFVFGDSLVDNGNNNFLLTYARADMPPYGIDTPSHRPNGRFSNGLNIPDIISEHLGSEPVLPYLSPEMTDKKLLTGANFASAGIGILNDTGFQFATQGLTLANILRMSLQIEYFKEYQQRISEKQAEELVNKALVLVSLGGNDFVNNYYLTPFSARRQQFALPNYVALLISEYRKIMMTLYESGVRRAILLGSGPLGCAPAELAIHSSNGECAAELQAAAELFEPQLVQLVQEVNAELGDHVFVAANTKLMHHNIITDPQAFGFENSKTACCGQGPFNGLGLCTPWSSLCENRDKFVFWDAFHPTERASRYIVEQMMNGADEYMRPMNISTIMYLDYNIGDGKDLNGFWCVWRGGHLSVYGGSAIDRGSWRRRGFKDRWRLRWKA</sequence>
<evidence type="ECO:0008006" key="6">
    <source>
        <dbReference type="Google" id="ProtNLM"/>
    </source>
</evidence>
<evidence type="ECO:0000313" key="4">
    <source>
        <dbReference type="EMBL" id="KAI7740848.1"/>
    </source>
</evidence>
<keyword evidence="5" id="KW-1185">Reference proteome</keyword>
<dbReference type="InterPro" id="IPR051058">
    <property type="entry name" value="GDSL_Est/Lipase"/>
</dbReference>
<dbReference type="PANTHER" id="PTHR45648:SF169">
    <property type="entry name" value="TRIACYLGLYCEROL LIPASE"/>
    <property type="match status" value="1"/>
</dbReference>
<dbReference type="GO" id="GO:0016788">
    <property type="term" value="F:hydrolase activity, acting on ester bonds"/>
    <property type="evidence" value="ECO:0007669"/>
    <property type="project" value="InterPro"/>
</dbReference>
<evidence type="ECO:0000313" key="5">
    <source>
        <dbReference type="Proteomes" id="UP001206925"/>
    </source>
</evidence>
<dbReference type="InterPro" id="IPR035669">
    <property type="entry name" value="SGNH_plant_lipase-like"/>
</dbReference>
<evidence type="ECO:0000256" key="3">
    <source>
        <dbReference type="ARBA" id="ARBA00022963"/>
    </source>
</evidence>
<evidence type="ECO:0000256" key="2">
    <source>
        <dbReference type="ARBA" id="ARBA00022801"/>
    </source>
</evidence>
<keyword evidence="2" id="KW-0378">Hydrolase</keyword>
<evidence type="ECO:0000256" key="1">
    <source>
        <dbReference type="ARBA" id="ARBA00008668"/>
    </source>
</evidence>
<dbReference type="GO" id="GO:0016042">
    <property type="term" value="P:lipid catabolic process"/>
    <property type="evidence" value="ECO:0007669"/>
    <property type="project" value="UniProtKB-KW"/>
</dbReference>
<dbReference type="PANTHER" id="PTHR45648">
    <property type="entry name" value="GDSL LIPASE/ACYLHYDROLASE FAMILY PROTEIN (AFU_ORTHOLOGUE AFUA_4G14700)"/>
    <property type="match status" value="1"/>
</dbReference>
<keyword evidence="3" id="KW-0443">Lipid metabolism</keyword>
<feature type="non-terminal residue" evidence="4">
    <location>
        <position position="443"/>
    </location>
</feature>
<dbReference type="CDD" id="cd01837">
    <property type="entry name" value="SGNH_plant_lipase_like"/>
    <property type="match status" value="1"/>
</dbReference>
<dbReference type="EMBL" id="JAMZMK010008340">
    <property type="protein sequence ID" value="KAI7740848.1"/>
    <property type="molecule type" value="Genomic_DNA"/>
</dbReference>
<gene>
    <name evidence="4" type="ORF">M8C21_005703</name>
</gene>
<proteinExistence type="inferred from homology"/>
<accession>A0AAD5GI98</accession>